<organism evidence="1 2">
    <name type="scientific">Lactococcus lactis subsp. lactis</name>
    <name type="common">Streptococcus lactis</name>
    <dbReference type="NCBI Taxonomy" id="1360"/>
    <lineage>
        <taxon>Bacteria</taxon>
        <taxon>Bacillati</taxon>
        <taxon>Bacillota</taxon>
        <taxon>Bacilli</taxon>
        <taxon>Lactobacillales</taxon>
        <taxon>Streptococcaceae</taxon>
        <taxon>Lactococcus</taxon>
    </lineage>
</organism>
<dbReference type="EMBL" id="LKLP01000052">
    <property type="protein sequence ID" value="KSU11032.1"/>
    <property type="molecule type" value="Genomic_DNA"/>
</dbReference>
<evidence type="ECO:0000313" key="2">
    <source>
        <dbReference type="Proteomes" id="UP000054230"/>
    </source>
</evidence>
<proteinExistence type="predicted"/>
<evidence type="ECO:0000313" key="1">
    <source>
        <dbReference type="EMBL" id="KSU11032.1"/>
    </source>
</evidence>
<dbReference type="Proteomes" id="UP000054230">
    <property type="component" value="Unassembled WGS sequence"/>
</dbReference>
<name>A0A0V8DBY9_LACLL</name>
<accession>A0A0V8DBY9</accession>
<dbReference type="AlphaFoldDB" id="A0A0V8DBY9"/>
<protein>
    <submittedName>
        <fullName evidence="1">Uncharacterized protein</fullName>
    </submittedName>
</protein>
<comment type="caution">
    <text evidence="1">The sequence shown here is derived from an EMBL/GenBank/DDBJ whole genome shotgun (WGS) entry which is preliminary data.</text>
</comment>
<sequence>MHANDEIVLNSGFSLSSLRTSFTVSLFMKIPPYYGTILSPNSYIRILNFGYLIKD</sequence>
<gene>
    <name evidence="1" type="ORF">LMG8520_0880</name>
</gene>
<reference evidence="2" key="1">
    <citation type="submission" date="2015-10" db="EMBL/GenBank/DDBJ databases">
        <title>Draft Genome Sequences of 11 Lactococcus lactis subspecies cremoris strains.</title>
        <authorList>
            <person name="Wels M."/>
            <person name="Backus L."/>
            <person name="Boekhorst J."/>
            <person name="Dijkstra A."/>
            <person name="Beerthuizen M."/>
            <person name="Kelly W."/>
            <person name="Siezen R."/>
            <person name="Bachmann H."/>
            <person name="Van Hijum S."/>
        </authorList>
    </citation>
    <scope>NUCLEOTIDE SEQUENCE [LARGE SCALE GENOMIC DNA]</scope>
    <source>
        <strain evidence="2">LMG8520</strain>
    </source>
</reference>